<reference evidence="1" key="2">
    <citation type="submission" date="2007-03" db="EMBL/GenBank/DDBJ databases">
        <authorList>
            <consortium name="The International Medicago Genome Annotation Group"/>
        </authorList>
    </citation>
    <scope>NUCLEOTIDE SEQUENCE</scope>
</reference>
<dbReference type="AlphaFoldDB" id="Q2HV61"/>
<sequence>MKLNGNFHYGPNNDLQNLLNSAHYPNSIAHSQIYKNHNKEYKLISDFDVEIDLLQMVVNGGVS</sequence>
<proteinExistence type="predicted"/>
<evidence type="ECO:0000313" key="1">
    <source>
        <dbReference type="EMBL" id="ABD32790.1"/>
    </source>
</evidence>
<organism evidence="1">
    <name type="scientific">Medicago truncatula</name>
    <name type="common">Barrel medic</name>
    <name type="synonym">Medicago tribuloides</name>
    <dbReference type="NCBI Taxonomy" id="3880"/>
    <lineage>
        <taxon>Eukaryota</taxon>
        <taxon>Viridiplantae</taxon>
        <taxon>Streptophyta</taxon>
        <taxon>Embryophyta</taxon>
        <taxon>Tracheophyta</taxon>
        <taxon>Spermatophyta</taxon>
        <taxon>Magnoliopsida</taxon>
        <taxon>eudicotyledons</taxon>
        <taxon>Gunneridae</taxon>
        <taxon>Pentapetalae</taxon>
        <taxon>rosids</taxon>
        <taxon>fabids</taxon>
        <taxon>Fabales</taxon>
        <taxon>Fabaceae</taxon>
        <taxon>Papilionoideae</taxon>
        <taxon>50 kb inversion clade</taxon>
        <taxon>NPAAA clade</taxon>
        <taxon>Hologalegina</taxon>
        <taxon>IRL clade</taxon>
        <taxon>Trifolieae</taxon>
        <taxon>Medicago</taxon>
    </lineage>
</organism>
<reference evidence="1" key="1">
    <citation type="submission" date="2004-12" db="EMBL/GenBank/DDBJ databases">
        <authorList>
            <person name="Town C.D."/>
        </authorList>
    </citation>
    <scope>NUCLEOTIDE SEQUENCE</scope>
</reference>
<protein>
    <submittedName>
        <fullName evidence="1">Uncharacterized protein</fullName>
    </submittedName>
</protein>
<name>Q2HV61_MEDTR</name>
<dbReference type="EMBL" id="AC148995">
    <property type="protein sequence ID" value="ABD32790.1"/>
    <property type="molecule type" value="Genomic_DNA"/>
</dbReference>
<gene>
    <name evidence="1" type="ORF">MtrDRAFT_AC148995g4v2</name>
</gene>
<accession>Q2HV61</accession>